<keyword evidence="2 5" id="KW-0812">Transmembrane</keyword>
<feature type="transmembrane region" description="Helical" evidence="5">
    <location>
        <begin position="105"/>
        <end position="122"/>
    </location>
</feature>
<evidence type="ECO:0000256" key="1">
    <source>
        <dbReference type="ARBA" id="ARBA00004141"/>
    </source>
</evidence>
<dbReference type="Pfam" id="PF07681">
    <property type="entry name" value="DoxX"/>
    <property type="match status" value="1"/>
</dbReference>
<evidence type="ECO:0000256" key="2">
    <source>
        <dbReference type="ARBA" id="ARBA00022692"/>
    </source>
</evidence>
<sequence>MNIEHLTNYRYLALGLMRIMLVVIFMGSGYGKFPMVAGEGLATFLPLLIAWLVVIFEFFGGLLLLLGIKYEDLTRIGAAMIAVIMVGAAYYHYCVWGDPFFSKDVMYPLSLLAISIFFMTNGNDA</sequence>
<feature type="transmembrane region" description="Helical" evidence="5">
    <location>
        <begin position="73"/>
        <end position="93"/>
    </location>
</feature>
<feature type="transmembrane region" description="Helical" evidence="5">
    <location>
        <begin position="43"/>
        <end position="66"/>
    </location>
</feature>
<evidence type="ECO:0000256" key="4">
    <source>
        <dbReference type="ARBA" id="ARBA00023136"/>
    </source>
</evidence>
<evidence type="ECO:0000313" key="6">
    <source>
        <dbReference type="EMBL" id="SVB66298.1"/>
    </source>
</evidence>
<organism evidence="6">
    <name type="scientific">marine metagenome</name>
    <dbReference type="NCBI Taxonomy" id="408172"/>
    <lineage>
        <taxon>unclassified sequences</taxon>
        <taxon>metagenomes</taxon>
        <taxon>ecological metagenomes</taxon>
    </lineage>
</organism>
<dbReference type="InterPro" id="IPR032808">
    <property type="entry name" value="DoxX"/>
</dbReference>
<dbReference type="AlphaFoldDB" id="A0A382FT92"/>
<reference evidence="6" key="1">
    <citation type="submission" date="2018-05" db="EMBL/GenBank/DDBJ databases">
        <authorList>
            <person name="Lanie J.A."/>
            <person name="Ng W.-L."/>
            <person name="Kazmierczak K.M."/>
            <person name="Andrzejewski T.M."/>
            <person name="Davidsen T.M."/>
            <person name="Wayne K.J."/>
            <person name="Tettelin H."/>
            <person name="Glass J.I."/>
            <person name="Rusch D."/>
            <person name="Podicherti R."/>
            <person name="Tsui H.-C.T."/>
            <person name="Winkler M.E."/>
        </authorList>
    </citation>
    <scope>NUCLEOTIDE SEQUENCE</scope>
</reference>
<dbReference type="GO" id="GO:0016020">
    <property type="term" value="C:membrane"/>
    <property type="evidence" value="ECO:0007669"/>
    <property type="project" value="UniProtKB-SubCell"/>
</dbReference>
<gene>
    <name evidence="6" type="ORF">METZ01_LOCUS219152</name>
</gene>
<evidence type="ECO:0000256" key="3">
    <source>
        <dbReference type="ARBA" id="ARBA00022989"/>
    </source>
</evidence>
<keyword evidence="4 5" id="KW-0472">Membrane</keyword>
<comment type="subcellular location">
    <subcellularLocation>
        <location evidence="1">Membrane</location>
        <topology evidence="1">Multi-pass membrane protein</topology>
    </subcellularLocation>
</comment>
<feature type="transmembrane region" description="Helical" evidence="5">
    <location>
        <begin position="12"/>
        <end position="31"/>
    </location>
</feature>
<keyword evidence="3 5" id="KW-1133">Transmembrane helix</keyword>
<evidence type="ECO:0000256" key="5">
    <source>
        <dbReference type="SAM" id="Phobius"/>
    </source>
</evidence>
<accession>A0A382FT92</accession>
<name>A0A382FT92_9ZZZZ</name>
<proteinExistence type="predicted"/>
<protein>
    <recommendedName>
        <fullName evidence="7">DoxX family protein</fullName>
    </recommendedName>
</protein>
<evidence type="ECO:0008006" key="7">
    <source>
        <dbReference type="Google" id="ProtNLM"/>
    </source>
</evidence>
<dbReference type="EMBL" id="UINC01051760">
    <property type="protein sequence ID" value="SVB66298.1"/>
    <property type="molecule type" value="Genomic_DNA"/>
</dbReference>